<protein>
    <submittedName>
        <fullName evidence="3">Aminotransferase protein</fullName>
        <ecNumber evidence="3">2.6.1.52</ecNumber>
    </submittedName>
</protein>
<reference evidence="3 4" key="1">
    <citation type="journal article" date="2014" name="FEMS Microbiol. Ecol.">
        <title>Genomic differentiation among two strains of the PS1 clade isolated from geographically separated marine habitats.</title>
        <authorList>
            <person name="Jimenez-Infante F."/>
            <person name="Ngugi D.K."/>
            <person name="Alam I."/>
            <person name="Rashid M."/>
            <person name="Baalawi W."/>
            <person name="Kamau A.A."/>
            <person name="Bajic V.B."/>
            <person name="Stingl U."/>
        </authorList>
    </citation>
    <scope>NUCLEOTIDE SEQUENCE [LARGE SCALE GENOMIC DNA]</scope>
    <source>
        <strain evidence="3 4">RS24</strain>
    </source>
</reference>
<dbReference type="InterPro" id="IPR005804">
    <property type="entry name" value="FA_desaturase_dom"/>
</dbReference>
<keyword evidence="1" id="KW-1133">Transmembrane helix</keyword>
<feature type="transmembrane region" description="Helical" evidence="1">
    <location>
        <begin position="44"/>
        <end position="72"/>
    </location>
</feature>
<proteinExistence type="predicted"/>
<dbReference type="EC" id="2.6.1.52" evidence="3"/>
<evidence type="ECO:0000256" key="1">
    <source>
        <dbReference type="SAM" id="Phobius"/>
    </source>
</evidence>
<dbReference type="AlphaFoldDB" id="U2WRI6"/>
<dbReference type="eggNOG" id="COG3239">
    <property type="taxonomic scope" value="Bacteria"/>
</dbReference>
<dbReference type="GO" id="GO:0006629">
    <property type="term" value="P:lipid metabolic process"/>
    <property type="evidence" value="ECO:0007669"/>
    <property type="project" value="InterPro"/>
</dbReference>
<dbReference type="GO" id="GO:0004648">
    <property type="term" value="F:O-phospho-L-serine:2-oxoglutarate aminotransferase activity"/>
    <property type="evidence" value="ECO:0007669"/>
    <property type="project" value="UniProtKB-EC"/>
</dbReference>
<keyword evidence="1" id="KW-0812">Transmembrane</keyword>
<evidence type="ECO:0000313" key="4">
    <source>
        <dbReference type="Proteomes" id="UP000016762"/>
    </source>
</evidence>
<accession>U2WRI6</accession>
<keyword evidence="1" id="KW-0472">Membrane</keyword>
<dbReference type="Pfam" id="PF00487">
    <property type="entry name" value="FA_desaturase"/>
    <property type="match status" value="1"/>
</dbReference>
<feature type="domain" description="Fatty acid desaturase" evidence="2">
    <location>
        <begin position="25"/>
        <end position="146"/>
    </location>
</feature>
<keyword evidence="3" id="KW-0808">Transferase</keyword>
<gene>
    <name evidence="3" type="primary">serC</name>
    <name evidence="3" type="ORF">RS24_01156</name>
</gene>
<sequence>MFRDLTGQTAFHQRKAQFLDAIGGKDLSPINRIYHFWQKLGYEIIANIIIFIFCYLIFHWSFYLTLWLIPFFTYNMAIIRIRSIAEHALVPDDNDPFRNARSTRANWLVRIFLAPYWVNYHVEHHLFMYVPCWKLKQTHNALRENDYVNRMETATGYIDVLIKACSKGDDEENRGNFISNPKQRLKGYFSEGFSSSQSTHS</sequence>
<dbReference type="EMBL" id="AWXE01000004">
    <property type="protein sequence ID" value="ERL46163.1"/>
    <property type="molecule type" value="Genomic_DNA"/>
</dbReference>
<organism evidence="3 4">
    <name type="scientific">Candidatus Micropelagius thuwalensis</name>
    <dbReference type="NCBI Taxonomy" id="1397666"/>
    <lineage>
        <taxon>Bacteria</taxon>
        <taxon>Pseudomonadati</taxon>
        <taxon>Pseudomonadota</taxon>
        <taxon>Alphaproteobacteria</taxon>
        <taxon>PS1 clade</taxon>
        <taxon>Candidatus Micropelagius</taxon>
    </lineage>
</organism>
<evidence type="ECO:0000259" key="2">
    <source>
        <dbReference type="Pfam" id="PF00487"/>
    </source>
</evidence>
<dbReference type="STRING" id="1397666.RS24_01156"/>
<evidence type="ECO:0000313" key="3">
    <source>
        <dbReference type="EMBL" id="ERL46163.1"/>
    </source>
</evidence>
<dbReference type="Proteomes" id="UP000016762">
    <property type="component" value="Unassembled WGS sequence"/>
</dbReference>
<keyword evidence="3" id="KW-0032">Aminotransferase</keyword>
<name>U2WRI6_9PROT</name>
<comment type="caution">
    <text evidence="3">The sequence shown here is derived from an EMBL/GenBank/DDBJ whole genome shotgun (WGS) entry which is preliminary data.</text>
</comment>
<keyword evidence="4" id="KW-1185">Reference proteome</keyword>